<dbReference type="PANTHER" id="PTHR32089:SF112">
    <property type="entry name" value="LYSOZYME-LIKE PROTEIN-RELATED"/>
    <property type="match status" value="1"/>
</dbReference>
<dbReference type="Pfam" id="PF00015">
    <property type="entry name" value="MCPsignal"/>
    <property type="match status" value="1"/>
</dbReference>
<name>A0A1H5SC84_9RHOO</name>
<reference evidence="1 2" key="1">
    <citation type="submission" date="2016-12" db="EMBL/GenBank/DDBJ databases">
        <title>Complete genome sequence of Thauera chlorobenzoica, a Betaproteobacterium degrading haloaromatics anaerobically to CO2 and halides.</title>
        <authorList>
            <person name="Goris T."/>
            <person name="Mergelsberg M."/>
            <person name="Boll M."/>
        </authorList>
    </citation>
    <scope>NUCLEOTIDE SEQUENCE [LARGE SCALE GENOMIC DNA]</scope>
    <source>
        <strain evidence="1 2">3CB1</strain>
    </source>
</reference>
<dbReference type="Gene3D" id="1.20.120.30">
    <property type="entry name" value="Aspartate receptor, ligand-binding domain"/>
    <property type="match status" value="1"/>
</dbReference>
<dbReference type="PANTHER" id="PTHR32089">
    <property type="entry name" value="METHYL-ACCEPTING CHEMOTAXIS PROTEIN MCPB"/>
    <property type="match status" value="1"/>
</dbReference>
<dbReference type="GO" id="GO:0007165">
    <property type="term" value="P:signal transduction"/>
    <property type="evidence" value="ECO:0007669"/>
    <property type="project" value="InterPro"/>
</dbReference>
<dbReference type="InterPro" id="IPR004089">
    <property type="entry name" value="MCPsignal_dom"/>
</dbReference>
<dbReference type="InterPro" id="IPR025991">
    <property type="entry name" value="Chemoreceptor_zinc-bind_dom"/>
</dbReference>
<organism evidence="1 2">
    <name type="scientific">Thauera chlorobenzoica</name>
    <dbReference type="NCBI Taxonomy" id="96773"/>
    <lineage>
        <taxon>Bacteria</taxon>
        <taxon>Pseudomonadati</taxon>
        <taxon>Pseudomonadota</taxon>
        <taxon>Betaproteobacteria</taxon>
        <taxon>Rhodocyclales</taxon>
        <taxon>Zoogloeaceae</taxon>
        <taxon>Thauera</taxon>
    </lineage>
</organism>
<protein>
    <submittedName>
        <fullName evidence="1">Methyl-accepting chemotaxis protein</fullName>
    </submittedName>
</protein>
<dbReference type="RefSeq" id="WP_075148302.1">
    <property type="nucleotide sequence ID" value="NZ_CP018839.1"/>
</dbReference>
<dbReference type="GO" id="GO:0016020">
    <property type="term" value="C:membrane"/>
    <property type="evidence" value="ECO:0007669"/>
    <property type="project" value="InterPro"/>
</dbReference>
<dbReference type="Gene3D" id="1.10.287.950">
    <property type="entry name" value="Methyl-accepting chemotaxis protein"/>
    <property type="match status" value="1"/>
</dbReference>
<dbReference type="OrthoDB" id="9808588at2"/>
<evidence type="ECO:0000313" key="2">
    <source>
        <dbReference type="Proteomes" id="UP000185739"/>
    </source>
</evidence>
<dbReference type="STRING" id="96773.Tchl_2032"/>
<dbReference type="Pfam" id="PF13682">
    <property type="entry name" value="CZB"/>
    <property type="match status" value="1"/>
</dbReference>
<dbReference type="AlphaFoldDB" id="A0A1H5SC84"/>
<dbReference type="SMART" id="SM00283">
    <property type="entry name" value="MA"/>
    <property type="match status" value="1"/>
</dbReference>
<dbReference type="Proteomes" id="UP000185739">
    <property type="component" value="Chromosome"/>
</dbReference>
<accession>A0A1H5SC84</accession>
<evidence type="ECO:0000313" key="1">
    <source>
        <dbReference type="EMBL" id="APR04878.1"/>
    </source>
</evidence>
<dbReference type="SUPFAM" id="SSF58104">
    <property type="entry name" value="Methyl-accepting chemotaxis protein (MCP) signaling domain"/>
    <property type="match status" value="1"/>
</dbReference>
<proteinExistence type="predicted"/>
<gene>
    <name evidence="1" type="ORF">Tchl_2032</name>
</gene>
<dbReference type="KEGG" id="tcl:Tchl_2032"/>
<dbReference type="EMBL" id="CP018839">
    <property type="protein sequence ID" value="APR04878.1"/>
    <property type="molecule type" value="Genomic_DNA"/>
</dbReference>
<keyword evidence="2" id="KW-1185">Reference proteome</keyword>
<sequence length="366" mass="39443">MFSAKLTQFLFRPRSGAGRTQRDNAWLEARVAQLEAEGAALRDEVAALREERGALGGVFSSLSSFGASLGGVRESFLGLASTLNEEKSSALEAAAQSQSNRVAFEQMAGNLRSLFGRMSEASRNVDVLMQRTGEIGGIVRLIKEIADQTNLLAINAAVEAARAGEAGRGFAVVADEVRKLAERTAKATTEISALVGSIQEETDSAKAVMEAGAEDAGRYSAESELAVGSMSRLFELSQRMEQAVASSALLSNVELANIEELILKLEVYKVFLGVSNLRPDDLPDEKHCRLGQWYYDGEGREHFAGLPGYAALEKPHRAVHTHARQAVTFYYEGRLDAALDQLQAMERANLAVMGGMSRILGKANGQ</sequence>
<dbReference type="PROSITE" id="PS50111">
    <property type="entry name" value="CHEMOTAXIS_TRANSDUC_2"/>
    <property type="match status" value="1"/>
</dbReference>